<evidence type="ECO:0000256" key="8">
    <source>
        <dbReference type="ARBA" id="ARBA00022737"/>
    </source>
</evidence>
<feature type="transmembrane region" description="Helical" evidence="15">
    <location>
        <begin position="25"/>
        <end position="45"/>
    </location>
</feature>
<evidence type="ECO:0000256" key="3">
    <source>
        <dbReference type="ARBA" id="ARBA00007222"/>
    </source>
</evidence>
<comment type="subcellular location">
    <subcellularLocation>
        <location evidence="1">Endoplasmic reticulum membrane</location>
        <topology evidence="1">Multi-pass membrane protein</topology>
    </subcellularLocation>
</comment>
<evidence type="ECO:0000256" key="4">
    <source>
        <dbReference type="ARBA" id="ARBA00012839"/>
    </source>
</evidence>
<dbReference type="GeneID" id="11496756"/>
<evidence type="ECO:0000313" key="17">
    <source>
        <dbReference type="EMBL" id="CCD24081.1"/>
    </source>
</evidence>
<dbReference type="Proteomes" id="UP000000689">
    <property type="component" value="Chromosome 3"/>
</dbReference>
<evidence type="ECO:0000256" key="15">
    <source>
        <dbReference type="SAM" id="Phobius"/>
    </source>
</evidence>
<evidence type="ECO:0000256" key="2">
    <source>
        <dbReference type="ARBA" id="ARBA00004922"/>
    </source>
</evidence>
<feature type="transmembrane region" description="Helical" evidence="15">
    <location>
        <begin position="648"/>
        <end position="668"/>
    </location>
</feature>
<keyword evidence="6" id="KW-0808">Transferase</keyword>
<dbReference type="InterPro" id="IPR003342">
    <property type="entry name" value="ArnT-like_N"/>
</dbReference>
<evidence type="ECO:0000256" key="6">
    <source>
        <dbReference type="ARBA" id="ARBA00022679"/>
    </source>
</evidence>
<dbReference type="Gene3D" id="2.80.10.50">
    <property type="match status" value="1"/>
</dbReference>
<reference evidence="17 18" key="1">
    <citation type="journal article" date="2011" name="Proc. Natl. Acad. Sci. U.S.A.">
        <title>Evolutionary erosion of yeast sex chromosomes by mating-type switching accidents.</title>
        <authorList>
            <person name="Gordon J.L."/>
            <person name="Armisen D."/>
            <person name="Proux-Wera E."/>
            <person name="Oheigeartaigh S.S."/>
            <person name="Byrne K.P."/>
            <person name="Wolfe K.H."/>
        </authorList>
    </citation>
    <scope>NUCLEOTIDE SEQUENCE [LARGE SCALE GENOMIC DNA]</scope>
    <source>
        <strain evidence="18">ATCC 10597 / BCRC 20456 / CBS 421 / NBRC 0211 / NRRL Y-12639</strain>
    </source>
</reference>
<dbReference type="KEGG" id="ndi:NDAI_0C04210"/>
<keyword evidence="8" id="KW-0677">Repeat</keyword>
<keyword evidence="7 15" id="KW-0812">Transmembrane</keyword>
<evidence type="ECO:0000256" key="5">
    <source>
        <dbReference type="ARBA" id="ARBA00022676"/>
    </source>
</evidence>
<comment type="pathway">
    <text evidence="2">Protein modification; protein glycosylation.</text>
</comment>
<dbReference type="GO" id="GO:0005789">
    <property type="term" value="C:endoplasmic reticulum membrane"/>
    <property type="evidence" value="ECO:0007669"/>
    <property type="project" value="UniProtKB-SubCell"/>
</dbReference>
<dbReference type="InterPro" id="IPR027005">
    <property type="entry name" value="PMT-like"/>
</dbReference>
<protein>
    <recommendedName>
        <fullName evidence="4">dolichyl-phosphate-mannose--protein mannosyltransferase</fullName>
        <ecNumber evidence="4">2.4.1.109</ecNumber>
    </recommendedName>
</protein>
<evidence type="ECO:0000256" key="9">
    <source>
        <dbReference type="ARBA" id="ARBA00022824"/>
    </source>
</evidence>
<evidence type="ECO:0000256" key="10">
    <source>
        <dbReference type="ARBA" id="ARBA00022989"/>
    </source>
</evidence>
<evidence type="ECO:0000256" key="11">
    <source>
        <dbReference type="ARBA" id="ARBA00023136"/>
    </source>
</evidence>
<comment type="similarity">
    <text evidence="3">Belongs to the glycosyltransferase 39 family.</text>
</comment>
<feature type="domain" description="MIR" evidence="16">
    <location>
        <begin position="458"/>
        <end position="512"/>
    </location>
</feature>
<feature type="transmembrane region" description="Helical" evidence="15">
    <location>
        <begin position="144"/>
        <end position="163"/>
    </location>
</feature>
<comment type="catalytic activity">
    <reaction evidence="14">
        <text>a di-trans,poly-cis-dolichyl beta-D-mannosyl phosphate + L-seryl-[protein] = 3-O-(alpha-D-mannosyl)-L-seryl-[protein] + a di-trans,poly-cis-dolichyl phosphate + H(+)</text>
        <dbReference type="Rhea" id="RHEA:17377"/>
        <dbReference type="Rhea" id="RHEA-COMP:9863"/>
        <dbReference type="Rhea" id="RHEA-COMP:13546"/>
        <dbReference type="Rhea" id="RHEA-COMP:19498"/>
        <dbReference type="Rhea" id="RHEA-COMP:19501"/>
        <dbReference type="ChEBI" id="CHEBI:15378"/>
        <dbReference type="ChEBI" id="CHEBI:29999"/>
        <dbReference type="ChEBI" id="CHEBI:57683"/>
        <dbReference type="ChEBI" id="CHEBI:58211"/>
        <dbReference type="ChEBI" id="CHEBI:137321"/>
        <dbReference type="EC" id="2.4.1.109"/>
    </reaction>
</comment>
<dbReference type="RefSeq" id="XP_003669324.1">
    <property type="nucleotide sequence ID" value="XM_003669276.1"/>
</dbReference>
<comment type="catalytic activity">
    <reaction evidence="13">
        <text>a di-trans,poly-cis-dolichyl beta-D-mannosyl phosphate + L-threonyl-[protein] = 3-O-(alpha-D-mannosyl)-L-threonyl-[protein] + a di-trans,poly-cis-dolichyl phosphate + H(+)</text>
        <dbReference type="Rhea" id="RHEA:53396"/>
        <dbReference type="Rhea" id="RHEA-COMP:11060"/>
        <dbReference type="Rhea" id="RHEA-COMP:13547"/>
        <dbReference type="Rhea" id="RHEA-COMP:19498"/>
        <dbReference type="Rhea" id="RHEA-COMP:19501"/>
        <dbReference type="ChEBI" id="CHEBI:15378"/>
        <dbReference type="ChEBI" id="CHEBI:30013"/>
        <dbReference type="ChEBI" id="CHEBI:57683"/>
        <dbReference type="ChEBI" id="CHEBI:58211"/>
        <dbReference type="ChEBI" id="CHEBI:137323"/>
        <dbReference type="EC" id="2.4.1.109"/>
    </reaction>
</comment>
<feature type="transmembrane region" description="Helical" evidence="15">
    <location>
        <begin position="674"/>
        <end position="692"/>
    </location>
</feature>
<dbReference type="EMBL" id="HE580269">
    <property type="protein sequence ID" value="CCD24081.1"/>
    <property type="molecule type" value="Genomic_DNA"/>
</dbReference>
<dbReference type="SMART" id="SM00472">
    <property type="entry name" value="MIR"/>
    <property type="match status" value="3"/>
</dbReference>
<dbReference type="OMA" id="SEVYHAD"/>
<keyword evidence="9" id="KW-0256">Endoplasmic reticulum</keyword>
<dbReference type="HOGENOM" id="CLU_008438_2_1_1"/>
<dbReference type="Pfam" id="PF02366">
    <property type="entry name" value="PMT"/>
    <property type="match status" value="1"/>
</dbReference>
<dbReference type="PANTHER" id="PTHR10050:SF46">
    <property type="entry name" value="PROTEIN O-MANNOSYL-TRANSFERASE 2"/>
    <property type="match status" value="1"/>
</dbReference>
<dbReference type="eggNOG" id="KOG3359">
    <property type="taxonomic scope" value="Eukaryota"/>
</dbReference>
<feature type="transmembrane region" description="Helical" evidence="15">
    <location>
        <begin position="95"/>
        <end position="113"/>
    </location>
</feature>
<gene>
    <name evidence="17" type="primary">NDAI0C04210</name>
    <name evidence="17" type="ordered locus">NDAI_0C04210</name>
</gene>
<dbReference type="EC" id="2.4.1.109" evidence="4"/>
<keyword evidence="18" id="KW-1185">Reference proteome</keyword>
<feature type="transmembrane region" description="Helical" evidence="15">
    <location>
        <begin position="606"/>
        <end position="628"/>
    </location>
</feature>
<keyword evidence="10 15" id="KW-1133">Transmembrane helix</keyword>
<dbReference type="PANTHER" id="PTHR10050">
    <property type="entry name" value="DOLICHYL-PHOSPHATE-MANNOSE--PROTEIN MANNOSYLTRANSFERASE"/>
    <property type="match status" value="1"/>
</dbReference>
<dbReference type="InterPro" id="IPR016093">
    <property type="entry name" value="MIR_motif"/>
</dbReference>
<keyword evidence="5" id="KW-0328">Glycosyltransferase</keyword>
<dbReference type="AlphaFoldDB" id="G0W8H0"/>
<evidence type="ECO:0000256" key="13">
    <source>
        <dbReference type="ARBA" id="ARBA00045085"/>
    </source>
</evidence>
<evidence type="ECO:0000259" key="16">
    <source>
        <dbReference type="SMART" id="SM00472"/>
    </source>
</evidence>
<dbReference type="OrthoDB" id="292747at2759"/>
<dbReference type="InterPro" id="IPR036300">
    <property type="entry name" value="MIR_dom_sf"/>
</dbReference>
<name>G0W8H0_NAUDC</name>
<proteinExistence type="inferred from homology"/>
<feature type="domain" description="MIR" evidence="16">
    <location>
        <begin position="377"/>
        <end position="436"/>
    </location>
</feature>
<sequence length="723" mass="84135">MEGPFRKFIPSNLYRNYGIGKLNTLDYIISLLIPLICYLINYQLLFQERSYNLLTPNEKDLYQAITYYKEKKFFLNEHPLLGIQLYSLLSNNIKHMTWLSSMSGLISLSFVYLTQRKMSNSTLISTLGALSISILPVYQSELSMISLNTIQWFFLSITLFSMTNMLSSKQLSKNWYYHLLALSVSLGCNMSTKLIGIMTWFFIFFVICKHSWQLITDIRISTYEIMKYIIITSLSLIIIPVSIFLGSYFIFLNNSQTDSVQFSSMMSPFFQSYLREPTWQPTELLNGTVIQIRHSNMQANPSASLFSFSSSITLGEYLTTRNNSNYPEGSNEQIVSLTNDESNPETHWILEFIDNPLRTLPSSLSGLLSNETNHENEWPLEDLQKIRIRNKLTGKLLRSSSAKAPVSEQEYNSEISCTGDSSYLGDSDETWQVDYFGMKLSKNIRKKKRRDGFEGALIIPPRISLLKLDNVGQGCTLLGHDTKLPEWGQFNQEVICIRSPNLERTLFQFIPVEKYNSPSSSNDNKQFELVSFLDIVKNSDKKNIIHYYLRLVSELLEKQYKYNYFVRLEKVKDMNTYDEDADNNHLAPEKWAFHTFSHDESDNFGLLGNIIWLSSIVGIITFIINVDFQIMKWNPWKKVAHTPSINKLIYYQFGIECLFGWFIHFYIFTKSPHQILNIELYFPSFLFGYLLFTETISRLYNWSVMKSSIIMVLYYGGFYYLLK</sequence>
<feature type="transmembrane region" description="Helical" evidence="15">
    <location>
        <begin position="704"/>
        <end position="722"/>
    </location>
</feature>
<evidence type="ECO:0000256" key="12">
    <source>
        <dbReference type="ARBA" id="ARBA00023180"/>
    </source>
</evidence>
<feature type="domain" description="MIR" evidence="16">
    <location>
        <begin position="297"/>
        <end position="353"/>
    </location>
</feature>
<organism evidence="17 18">
    <name type="scientific">Naumovozyma dairenensis (strain ATCC 10597 / BCRC 20456 / CBS 421 / NBRC 0211 / NRRL Y-12639)</name>
    <name type="common">Saccharomyces dairenensis</name>
    <dbReference type="NCBI Taxonomy" id="1071378"/>
    <lineage>
        <taxon>Eukaryota</taxon>
        <taxon>Fungi</taxon>
        <taxon>Dikarya</taxon>
        <taxon>Ascomycota</taxon>
        <taxon>Saccharomycotina</taxon>
        <taxon>Saccharomycetes</taxon>
        <taxon>Saccharomycetales</taxon>
        <taxon>Saccharomycetaceae</taxon>
        <taxon>Naumovozyma</taxon>
    </lineage>
</organism>
<evidence type="ECO:0000256" key="1">
    <source>
        <dbReference type="ARBA" id="ARBA00004477"/>
    </source>
</evidence>
<dbReference type="SUPFAM" id="SSF82109">
    <property type="entry name" value="MIR domain"/>
    <property type="match status" value="1"/>
</dbReference>
<feature type="transmembrane region" description="Helical" evidence="15">
    <location>
        <begin position="228"/>
        <end position="251"/>
    </location>
</feature>
<keyword evidence="12" id="KW-0325">Glycoprotein</keyword>
<evidence type="ECO:0000313" key="18">
    <source>
        <dbReference type="Proteomes" id="UP000000689"/>
    </source>
</evidence>
<accession>G0W8H0</accession>
<dbReference type="GO" id="GO:0004169">
    <property type="term" value="F:dolichyl-phosphate-mannose-protein mannosyltransferase activity"/>
    <property type="evidence" value="ECO:0007669"/>
    <property type="project" value="UniProtKB-EC"/>
</dbReference>
<evidence type="ECO:0000256" key="14">
    <source>
        <dbReference type="ARBA" id="ARBA00045102"/>
    </source>
</evidence>
<evidence type="ECO:0000256" key="7">
    <source>
        <dbReference type="ARBA" id="ARBA00022692"/>
    </source>
</evidence>
<keyword evidence="11 15" id="KW-0472">Membrane</keyword>
<dbReference type="UniPathway" id="UPA00378"/>